<dbReference type="InterPro" id="IPR012341">
    <property type="entry name" value="6hp_glycosidase-like_sf"/>
</dbReference>
<sequence length="611" mass="67859">MEDYALIGDCETAALVSNRGSIDWLCFPRFDSAACFAALLGSPENGRWSIRPKDDQARTTRRYRDGTLILETTFETPEGSATLIDFMPPRDGFADLVRIVVGNRGRVEFDLDLVIRFDYGRSIPWVSRLDDATLTAVAGPDLLVLRTAAELRGADMHTVGSFTVTAGQRIPFTLIHSPSHLPPPAPRDPEAELKRTEAFWTEFSGRCPPVGPWTDQVKRSLITLKALTYMPTGGIVAAATTSLPEHPGGPRNWDYRFCWLRDATMTLQAFMKLGYYEEASAWREWLLRSVAGDPSQMQIMYGLAGERRLPEWEVPWLGGFLDSRPVRVGNAAAGQFQLDIYGEVADALAQALKGGLPPHPRSRELSETIMPFLEQAWRRPDEGIWETRGGPRHFTHSKVLAWVAFDRVAAIALAGDPASGRAARWRRVADLIHEDVCRNAYDPDLGSFVQSYGSRQLDASLLAIPLVGFLPPEDPRVVGTVAAIERHLVRDGLVLRYDTGTGEDGLPPGEGAFLACSFWLADVLVLLGRHADARRLFERLCRLCNDVGLLAEEYDTAEQRMLGNFPQAFSHIGLINTALNLTRIPGPADERSEQDEDGPDPQQRPEQPRYV</sequence>
<reference evidence="4" key="1">
    <citation type="submission" date="2021-02" db="EMBL/GenBank/DDBJ databases">
        <title>Skermanella TT6 skin isolate.</title>
        <authorList>
            <person name="Lee K."/>
            <person name="Ganzorig M."/>
        </authorList>
    </citation>
    <scope>NUCLEOTIDE SEQUENCE</scope>
    <source>
        <strain evidence="4">TT6</strain>
    </source>
</reference>
<evidence type="ECO:0000259" key="3">
    <source>
        <dbReference type="Pfam" id="PF19291"/>
    </source>
</evidence>
<dbReference type="Pfam" id="PF00723">
    <property type="entry name" value="Glyco_hydro_15"/>
    <property type="match status" value="1"/>
</dbReference>
<geneLocation type="plasmid" evidence="4 5">
    <name>pTT6-1</name>
</geneLocation>
<dbReference type="EMBL" id="CP067421">
    <property type="protein sequence ID" value="QQP93357.1"/>
    <property type="molecule type" value="Genomic_DNA"/>
</dbReference>
<protein>
    <submittedName>
        <fullName evidence="4">Glycoside hydrolase family 15 protein</fullName>
    </submittedName>
</protein>
<evidence type="ECO:0000259" key="2">
    <source>
        <dbReference type="Pfam" id="PF00723"/>
    </source>
</evidence>
<organism evidence="4 5">
    <name type="scientific">Skermanella cutis</name>
    <dbReference type="NCBI Taxonomy" id="2775420"/>
    <lineage>
        <taxon>Bacteria</taxon>
        <taxon>Pseudomonadati</taxon>
        <taxon>Pseudomonadota</taxon>
        <taxon>Alphaproteobacteria</taxon>
        <taxon>Rhodospirillales</taxon>
        <taxon>Azospirillaceae</taxon>
        <taxon>Skermanella</taxon>
    </lineage>
</organism>
<dbReference type="SUPFAM" id="SSF48208">
    <property type="entry name" value="Six-hairpin glycosidases"/>
    <property type="match status" value="1"/>
</dbReference>
<dbReference type="Gene3D" id="1.50.10.10">
    <property type="match status" value="1"/>
</dbReference>
<dbReference type="Proteomes" id="UP000595197">
    <property type="component" value="Plasmid pTT6-1"/>
</dbReference>
<keyword evidence="4" id="KW-0614">Plasmid</keyword>
<dbReference type="PANTHER" id="PTHR31616:SF0">
    <property type="entry name" value="GLUCAN 1,4-ALPHA-GLUCOSIDASE"/>
    <property type="match status" value="1"/>
</dbReference>
<gene>
    <name evidence="4" type="ORF">IGS68_31060</name>
</gene>
<evidence type="ECO:0000256" key="1">
    <source>
        <dbReference type="SAM" id="MobiDB-lite"/>
    </source>
</evidence>
<keyword evidence="5" id="KW-1185">Reference proteome</keyword>
<feature type="domain" description="GH15-like" evidence="2">
    <location>
        <begin position="215"/>
        <end position="578"/>
    </location>
</feature>
<dbReference type="GO" id="GO:0016787">
    <property type="term" value="F:hydrolase activity"/>
    <property type="evidence" value="ECO:0007669"/>
    <property type="project" value="UniProtKB-KW"/>
</dbReference>
<dbReference type="Pfam" id="PF19291">
    <property type="entry name" value="TREH_N"/>
    <property type="match status" value="1"/>
</dbReference>
<keyword evidence="4" id="KW-0378">Hydrolase</keyword>
<proteinExistence type="predicted"/>
<accession>A0ABX7BG36</accession>
<dbReference type="InterPro" id="IPR011613">
    <property type="entry name" value="GH15-like"/>
</dbReference>
<dbReference type="PANTHER" id="PTHR31616">
    <property type="entry name" value="TREHALASE"/>
    <property type="match status" value="1"/>
</dbReference>
<name>A0ABX7BG36_9PROT</name>
<feature type="region of interest" description="Disordered" evidence="1">
    <location>
        <begin position="584"/>
        <end position="611"/>
    </location>
</feature>
<evidence type="ECO:0000313" key="4">
    <source>
        <dbReference type="EMBL" id="QQP93357.1"/>
    </source>
</evidence>
<dbReference type="InterPro" id="IPR008928">
    <property type="entry name" value="6-hairpin_glycosidase_sf"/>
</dbReference>
<evidence type="ECO:0000313" key="5">
    <source>
        <dbReference type="Proteomes" id="UP000595197"/>
    </source>
</evidence>
<dbReference type="InterPro" id="IPR045582">
    <property type="entry name" value="Trehalase-like_N"/>
</dbReference>
<feature type="domain" description="Trehalase-like N-terminal" evidence="3">
    <location>
        <begin position="2"/>
        <end position="123"/>
    </location>
</feature>